<protein>
    <recommendedName>
        <fullName evidence="3">Lipocalin-like domain-containing protein</fullName>
    </recommendedName>
</protein>
<evidence type="ECO:0000313" key="1">
    <source>
        <dbReference type="EMBL" id="SDA70680.1"/>
    </source>
</evidence>
<dbReference type="EMBL" id="FMXE01000011">
    <property type="protein sequence ID" value="SDA70680.1"/>
    <property type="molecule type" value="Genomic_DNA"/>
</dbReference>
<dbReference type="Proteomes" id="UP000198756">
    <property type="component" value="Unassembled WGS sequence"/>
</dbReference>
<accession>A0A1G5XKH6</accession>
<keyword evidence="2" id="KW-1185">Reference proteome</keyword>
<organism evidence="1 2">
    <name type="scientific">Algoriphagus alkaliphilus</name>
    <dbReference type="NCBI Taxonomy" id="279824"/>
    <lineage>
        <taxon>Bacteria</taxon>
        <taxon>Pseudomonadati</taxon>
        <taxon>Bacteroidota</taxon>
        <taxon>Cytophagia</taxon>
        <taxon>Cytophagales</taxon>
        <taxon>Cyclobacteriaceae</taxon>
        <taxon>Algoriphagus</taxon>
    </lineage>
</organism>
<dbReference type="OrthoDB" id="825933at2"/>
<evidence type="ECO:0000313" key="2">
    <source>
        <dbReference type="Proteomes" id="UP000198756"/>
    </source>
</evidence>
<dbReference type="STRING" id="279824.SAMN03080617_01819"/>
<sequence>MKSKISFLLIILSIFLSINNDCFPQKKELDLKIVGKWELLFSKDIEGKLVKNEFSGKGYIETFTKSGQFMIDPNYLRDDMKRNGINEPLDYASIPTFSWKSISDGVLEIQTGQGNQQIRYGFSGDTLVFGYPNGNTKYLLKRK</sequence>
<dbReference type="RefSeq" id="WP_092729634.1">
    <property type="nucleotide sequence ID" value="NZ_FMXE01000011.1"/>
</dbReference>
<evidence type="ECO:0008006" key="3">
    <source>
        <dbReference type="Google" id="ProtNLM"/>
    </source>
</evidence>
<dbReference type="AlphaFoldDB" id="A0A1G5XKH6"/>
<reference evidence="2" key="1">
    <citation type="submission" date="2016-10" db="EMBL/GenBank/DDBJ databases">
        <authorList>
            <person name="Varghese N."/>
            <person name="Submissions S."/>
        </authorList>
    </citation>
    <scope>NUCLEOTIDE SEQUENCE [LARGE SCALE GENOMIC DNA]</scope>
    <source>
        <strain evidence="2">DSM 22703</strain>
    </source>
</reference>
<name>A0A1G5XKH6_9BACT</name>
<proteinExistence type="predicted"/>
<gene>
    <name evidence="1" type="ORF">SAMN03080617_01819</name>
</gene>